<dbReference type="CDD" id="cd02982">
    <property type="entry name" value="PDI_b'_family"/>
    <property type="match status" value="1"/>
</dbReference>
<evidence type="ECO:0000313" key="6">
    <source>
        <dbReference type="Proteomes" id="UP001280581"/>
    </source>
</evidence>
<dbReference type="InterPro" id="IPR013766">
    <property type="entry name" value="Thioredoxin_domain"/>
</dbReference>
<evidence type="ECO:0000256" key="2">
    <source>
        <dbReference type="SAM" id="MobiDB-lite"/>
    </source>
</evidence>
<proteinExistence type="inferred from homology"/>
<feature type="compositionally biased region" description="Basic and acidic residues" evidence="2">
    <location>
        <begin position="388"/>
        <end position="403"/>
    </location>
</feature>
<accession>A0AAN6M801</accession>
<feature type="chain" id="PRO_5042843978" description="Cyclic nucleotide-binding domain-containing protein" evidence="3">
    <location>
        <begin position="20"/>
        <end position="403"/>
    </location>
</feature>
<dbReference type="Pfam" id="PF13848">
    <property type="entry name" value="Thioredoxin_6"/>
    <property type="match status" value="1"/>
</dbReference>
<evidence type="ECO:0000313" key="5">
    <source>
        <dbReference type="EMBL" id="KAK3216107.1"/>
    </source>
</evidence>
<dbReference type="Proteomes" id="UP001280581">
    <property type="component" value="Unassembled WGS sequence"/>
</dbReference>
<dbReference type="InterPro" id="IPR036249">
    <property type="entry name" value="Thioredoxin-like_sf"/>
</dbReference>
<sequence length="403" mass="45338">MQVFLHLLLLAALPRHILVTSTSERNEQTLPSSRVHQDSRPNGKSSDIWWDWEQPELESAFESNCRTLVGFSSRTFEPVQIFHQTMQKLAHDQQVKTKLHLVDCDVKKELCKLYDVNEYPAIRLFKAGRCADNGIVTRRYRGKKTIHGIKSFLGKHENAIISEVGSEEELSEFKKLDDVVIVAFLPGTWDEATEAFYSISEKHHESFIFGYTSDEQSAKKEGVPVPSIVCYKNIDGDHKVLTGPFTEASIEEFLAKAPGLVIGEFSERNMEAYSAPDKLSAYLFATTEDEARSLRHELTPIAKMLKQYVTFGVADAIEYGPMAKNFGLVDNAFPALVVHAPMNDNVFIYMQGRKIIASTVEEMLMTILQGQATSGQVFGENAPDMEESEPRGVKSRVAQHDEL</sequence>
<dbReference type="GO" id="GO:0003756">
    <property type="term" value="F:protein disulfide isomerase activity"/>
    <property type="evidence" value="ECO:0007669"/>
    <property type="project" value="TreeGrafter"/>
</dbReference>
<dbReference type="CDD" id="cd02981">
    <property type="entry name" value="PDI_b_family"/>
    <property type="match status" value="1"/>
</dbReference>
<protein>
    <recommendedName>
        <fullName evidence="4">Cyclic nucleotide-binding domain-containing protein</fullName>
    </recommendedName>
</protein>
<evidence type="ECO:0000256" key="3">
    <source>
        <dbReference type="SAM" id="SignalP"/>
    </source>
</evidence>
<dbReference type="GO" id="GO:0006457">
    <property type="term" value="P:protein folding"/>
    <property type="evidence" value="ECO:0007669"/>
    <property type="project" value="TreeGrafter"/>
</dbReference>
<feature type="region of interest" description="Disordered" evidence="2">
    <location>
        <begin position="376"/>
        <end position="403"/>
    </location>
</feature>
<reference evidence="5 6" key="1">
    <citation type="submission" date="2021-02" db="EMBL/GenBank/DDBJ databases">
        <title>Genome assembly of Pseudopithomyces chartarum.</title>
        <authorList>
            <person name="Jauregui R."/>
            <person name="Singh J."/>
            <person name="Voisey C."/>
        </authorList>
    </citation>
    <scope>NUCLEOTIDE SEQUENCE [LARGE SCALE GENOMIC DNA]</scope>
    <source>
        <strain evidence="5 6">AGR01</strain>
    </source>
</reference>
<evidence type="ECO:0000256" key="1">
    <source>
        <dbReference type="ARBA" id="ARBA00006347"/>
    </source>
</evidence>
<dbReference type="CDD" id="cd02961">
    <property type="entry name" value="PDI_a_family"/>
    <property type="match status" value="1"/>
</dbReference>
<dbReference type="GO" id="GO:0034976">
    <property type="term" value="P:response to endoplasmic reticulum stress"/>
    <property type="evidence" value="ECO:0007669"/>
    <property type="project" value="TreeGrafter"/>
</dbReference>
<dbReference type="Gene3D" id="3.40.30.10">
    <property type="entry name" value="Glutaredoxin"/>
    <property type="match status" value="3"/>
</dbReference>
<dbReference type="PROSITE" id="PS50042">
    <property type="entry name" value="CNMP_BINDING_3"/>
    <property type="match status" value="1"/>
</dbReference>
<comment type="caution">
    <text evidence="5">The sequence shown here is derived from an EMBL/GenBank/DDBJ whole genome shotgun (WGS) entry which is preliminary data.</text>
</comment>
<dbReference type="GO" id="GO:0005783">
    <property type="term" value="C:endoplasmic reticulum"/>
    <property type="evidence" value="ECO:0007669"/>
    <property type="project" value="TreeGrafter"/>
</dbReference>
<dbReference type="Pfam" id="PF00085">
    <property type="entry name" value="Thioredoxin"/>
    <property type="match status" value="1"/>
</dbReference>
<name>A0AAN6M801_9PLEO</name>
<feature type="domain" description="Cyclic nucleotide-binding" evidence="4">
    <location>
        <begin position="301"/>
        <end position="403"/>
    </location>
</feature>
<gene>
    <name evidence="5" type="ORF">GRF29_8g2117153</name>
</gene>
<dbReference type="SUPFAM" id="SSF52833">
    <property type="entry name" value="Thioredoxin-like"/>
    <property type="match status" value="3"/>
</dbReference>
<organism evidence="5 6">
    <name type="scientific">Pseudopithomyces chartarum</name>
    <dbReference type="NCBI Taxonomy" id="1892770"/>
    <lineage>
        <taxon>Eukaryota</taxon>
        <taxon>Fungi</taxon>
        <taxon>Dikarya</taxon>
        <taxon>Ascomycota</taxon>
        <taxon>Pezizomycotina</taxon>
        <taxon>Dothideomycetes</taxon>
        <taxon>Pleosporomycetidae</taxon>
        <taxon>Pleosporales</taxon>
        <taxon>Massarineae</taxon>
        <taxon>Didymosphaeriaceae</taxon>
        <taxon>Pseudopithomyces</taxon>
    </lineage>
</organism>
<dbReference type="EMBL" id="WVTA01000002">
    <property type="protein sequence ID" value="KAK3216107.1"/>
    <property type="molecule type" value="Genomic_DNA"/>
</dbReference>
<feature type="signal peptide" evidence="3">
    <location>
        <begin position="1"/>
        <end position="19"/>
    </location>
</feature>
<dbReference type="InterPro" id="IPR000595">
    <property type="entry name" value="cNMP-bd_dom"/>
</dbReference>
<evidence type="ECO:0000259" key="4">
    <source>
        <dbReference type="PROSITE" id="PS50042"/>
    </source>
</evidence>
<dbReference type="AlphaFoldDB" id="A0AAN6M801"/>
<keyword evidence="6" id="KW-1185">Reference proteome</keyword>
<comment type="similarity">
    <text evidence="1">Belongs to the protein disulfide isomerase family.</text>
</comment>
<keyword evidence="3" id="KW-0732">Signal</keyword>
<dbReference type="PANTHER" id="PTHR18929">
    <property type="entry name" value="PROTEIN DISULFIDE ISOMERASE"/>
    <property type="match status" value="1"/>
</dbReference>